<organism evidence="4 5">
    <name type="scientific">Candidatus Bacteroides intestinavium</name>
    <dbReference type="NCBI Taxonomy" id="2838469"/>
    <lineage>
        <taxon>Bacteria</taxon>
        <taxon>Pseudomonadati</taxon>
        <taxon>Bacteroidota</taxon>
        <taxon>Bacteroidia</taxon>
        <taxon>Bacteroidales</taxon>
        <taxon>Bacteroidaceae</taxon>
        <taxon>Bacteroides</taxon>
    </lineage>
</organism>
<dbReference type="Pfam" id="PF13320">
    <property type="entry name" value="GH123_cat"/>
    <property type="match status" value="1"/>
</dbReference>
<accession>A0A9D2HUY1</accession>
<evidence type="ECO:0000259" key="2">
    <source>
        <dbReference type="Pfam" id="PF13320"/>
    </source>
</evidence>
<comment type="caution">
    <text evidence="4">The sequence shown here is derived from an EMBL/GenBank/DDBJ whole genome shotgun (WGS) entry which is preliminary data.</text>
</comment>
<reference evidence="4" key="1">
    <citation type="journal article" date="2021" name="PeerJ">
        <title>Extensive microbial diversity within the chicken gut microbiome revealed by metagenomics and culture.</title>
        <authorList>
            <person name="Gilroy R."/>
            <person name="Ravi A."/>
            <person name="Getino M."/>
            <person name="Pursley I."/>
            <person name="Horton D.L."/>
            <person name="Alikhan N.F."/>
            <person name="Baker D."/>
            <person name="Gharbi K."/>
            <person name="Hall N."/>
            <person name="Watson M."/>
            <person name="Adriaenssens E.M."/>
            <person name="Foster-Nyarko E."/>
            <person name="Jarju S."/>
            <person name="Secka A."/>
            <person name="Antonio M."/>
            <person name="Oren A."/>
            <person name="Chaudhuri R.R."/>
            <person name="La Ragione R."/>
            <person name="Hildebrand F."/>
            <person name="Pallen M.J."/>
        </authorList>
    </citation>
    <scope>NUCLEOTIDE SEQUENCE</scope>
    <source>
        <strain evidence="4">ChiHecec1B25-7008</strain>
    </source>
</reference>
<evidence type="ECO:0000313" key="5">
    <source>
        <dbReference type="Proteomes" id="UP000823860"/>
    </source>
</evidence>
<feature type="domain" description="Glycoside hydrolase 123 catalytic" evidence="2">
    <location>
        <begin position="227"/>
        <end position="538"/>
    </location>
</feature>
<evidence type="ECO:0000259" key="3">
    <source>
        <dbReference type="Pfam" id="PF22680"/>
    </source>
</evidence>
<dbReference type="InterPro" id="IPR025150">
    <property type="entry name" value="GH123_cat"/>
</dbReference>
<reference evidence="4" key="2">
    <citation type="submission" date="2021-04" db="EMBL/GenBank/DDBJ databases">
        <authorList>
            <person name="Gilroy R."/>
        </authorList>
    </citation>
    <scope>NUCLEOTIDE SEQUENCE</scope>
    <source>
        <strain evidence="4">ChiHecec1B25-7008</strain>
    </source>
</reference>
<proteinExistence type="predicted"/>
<name>A0A9D2HUY1_9BACE</name>
<dbReference type="Proteomes" id="UP000823860">
    <property type="component" value="Unassembled WGS sequence"/>
</dbReference>
<keyword evidence="1" id="KW-0732">Signal</keyword>
<gene>
    <name evidence="4" type="ORF">H9785_11230</name>
</gene>
<evidence type="ECO:0000313" key="4">
    <source>
        <dbReference type="EMBL" id="HJA84522.1"/>
    </source>
</evidence>
<evidence type="ECO:0000256" key="1">
    <source>
        <dbReference type="SAM" id="SignalP"/>
    </source>
</evidence>
<dbReference type="InterPro" id="IPR053850">
    <property type="entry name" value="Glyco_hydro_123_N_2"/>
</dbReference>
<feature type="signal peptide" evidence="1">
    <location>
        <begin position="1"/>
        <end position="21"/>
    </location>
</feature>
<feature type="domain" description="Glycoside hydrolase 123 N-terminal" evidence="3">
    <location>
        <begin position="53"/>
        <end position="194"/>
    </location>
</feature>
<protein>
    <submittedName>
        <fullName evidence="4">DUF4091 domain-containing protein</fullName>
    </submittedName>
</protein>
<dbReference type="EMBL" id="DWZE01000136">
    <property type="protein sequence ID" value="HJA84522.1"/>
    <property type="molecule type" value="Genomic_DNA"/>
</dbReference>
<dbReference type="Pfam" id="PF22680">
    <property type="entry name" value="Glyco_hydro_123_N_2"/>
    <property type="match status" value="1"/>
</dbReference>
<sequence length="587" mass="66751">MNKRRISILSLLLALTSFCFAQQIETFEELTDTKPHDGQEVWDKIGAPVQLGWGSVDVRYKKLDVPDVQPSNQLKLKAWRGERVHGQAVLWTNRDLKKVSVEVSDLKNGSAVIPASKVTTHFVRYVMTDELNPGGGGCGHRENKAEWDSSLVADMLDITEEMDIRAQSTRPIWVKVNVPSDARPGKYRGTLTVSAADCKAMSLPLEVQVVNRTLPAPKDWAFNLDLWQNPYAVARYYNVPLWSKEHFDLMRPIMKMLAGVGQDAITASIMHKPWNGQTEDHYDSMIGRIKKLDGTWSFDYTVFDKWVTFMREDVGIDGIISCYTMIPWAMRFDYYDQATSRIQFVEAQPDEPAYAAYWLPFLKDFSRHLREKGWFEQTAISMDERPMEAMQGAIKIIREADPEFKITLAGNYHAEIVDDLYYLAIPYGHQFPADVKAKREKNGQLSCVYTCCTETFPNIFTFSDPAEAAWTPIHAVAGGYDGFLRWSINSWTADPLHDSRFRSWAAGDTYSIYPGPRSSIRFERLMEGLQDCEKIHVLRTELSAKGAKSKLAKLDKVLAKFTPEGMKDGKQTTAEMMQELNALLNSL</sequence>
<dbReference type="AlphaFoldDB" id="A0A9D2HUY1"/>
<feature type="chain" id="PRO_5038383641" evidence="1">
    <location>
        <begin position="22"/>
        <end position="587"/>
    </location>
</feature>